<reference evidence="1" key="1">
    <citation type="journal article" date="2019" name="bioRxiv">
        <title>The Genome of the Zebra Mussel, Dreissena polymorpha: A Resource for Invasive Species Research.</title>
        <authorList>
            <person name="McCartney M.A."/>
            <person name="Auch B."/>
            <person name="Kono T."/>
            <person name="Mallez S."/>
            <person name="Zhang Y."/>
            <person name="Obille A."/>
            <person name="Becker A."/>
            <person name="Abrahante J.E."/>
            <person name="Garbe J."/>
            <person name="Badalamenti J.P."/>
            <person name="Herman A."/>
            <person name="Mangelson H."/>
            <person name="Liachko I."/>
            <person name="Sullivan S."/>
            <person name="Sone E.D."/>
            <person name="Koren S."/>
            <person name="Silverstein K.A.T."/>
            <person name="Beckman K.B."/>
            <person name="Gohl D.M."/>
        </authorList>
    </citation>
    <scope>NUCLEOTIDE SEQUENCE</scope>
    <source>
        <strain evidence="1">Duluth1</strain>
        <tissue evidence="1">Whole animal</tissue>
    </source>
</reference>
<dbReference type="Proteomes" id="UP000828390">
    <property type="component" value="Unassembled WGS sequence"/>
</dbReference>
<gene>
    <name evidence="1" type="ORF">DPMN_055340</name>
</gene>
<evidence type="ECO:0000313" key="2">
    <source>
        <dbReference type="Proteomes" id="UP000828390"/>
    </source>
</evidence>
<sequence length="94" mass="10751">MGPVALVIVFGPKAFMSGKGFMALKDQGIMNKIMYRFIVDYNALFKEADEDTPNVYWERQRNNKVPDRPLAPKLSIIEPEVSIEDYEVGRNVVK</sequence>
<proteinExistence type="predicted"/>
<keyword evidence="2" id="KW-1185">Reference proteome</keyword>
<name>A0A9D4HQK3_DREPO</name>
<evidence type="ECO:0000313" key="1">
    <source>
        <dbReference type="EMBL" id="KAH3729372.1"/>
    </source>
</evidence>
<accession>A0A9D4HQK3</accession>
<reference evidence="1" key="2">
    <citation type="submission" date="2020-11" db="EMBL/GenBank/DDBJ databases">
        <authorList>
            <person name="McCartney M.A."/>
            <person name="Auch B."/>
            <person name="Kono T."/>
            <person name="Mallez S."/>
            <person name="Becker A."/>
            <person name="Gohl D.M."/>
            <person name="Silverstein K.A.T."/>
            <person name="Koren S."/>
            <person name="Bechman K.B."/>
            <person name="Herman A."/>
            <person name="Abrahante J.E."/>
            <person name="Garbe J."/>
        </authorList>
    </citation>
    <scope>NUCLEOTIDE SEQUENCE</scope>
    <source>
        <strain evidence="1">Duluth1</strain>
        <tissue evidence="1">Whole animal</tissue>
    </source>
</reference>
<dbReference type="AlphaFoldDB" id="A0A9D4HQK3"/>
<comment type="caution">
    <text evidence="1">The sequence shown here is derived from an EMBL/GenBank/DDBJ whole genome shotgun (WGS) entry which is preliminary data.</text>
</comment>
<organism evidence="1 2">
    <name type="scientific">Dreissena polymorpha</name>
    <name type="common">Zebra mussel</name>
    <name type="synonym">Mytilus polymorpha</name>
    <dbReference type="NCBI Taxonomy" id="45954"/>
    <lineage>
        <taxon>Eukaryota</taxon>
        <taxon>Metazoa</taxon>
        <taxon>Spiralia</taxon>
        <taxon>Lophotrochozoa</taxon>
        <taxon>Mollusca</taxon>
        <taxon>Bivalvia</taxon>
        <taxon>Autobranchia</taxon>
        <taxon>Heteroconchia</taxon>
        <taxon>Euheterodonta</taxon>
        <taxon>Imparidentia</taxon>
        <taxon>Neoheterodontei</taxon>
        <taxon>Myida</taxon>
        <taxon>Dreissenoidea</taxon>
        <taxon>Dreissenidae</taxon>
        <taxon>Dreissena</taxon>
    </lineage>
</organism>
<dbReference type="EMBL" id="JAIWYP010000012">
    <property type="protein sequence ID" value="KAH3729372.1"/>
    <property type="molecule type" value="Genomic_DNA"/>
</dbReference>
<protein>
    <submittedName>
        <fullName evidence="1">Uncharacterized protein</fullName>
    </submittedName>
</protein>